<comment type="subcellular location">
    <subcellularLocation>
        <location evidence="7">Cytoplasm</location>
    </subcellularLocation>
</comment>
<evidence type="ECO:0000256" key="10">
    <source>
        <dbReference type="RuleBase" id="RU000532"/>
    </source>
</evidence>
<feature type="binding site" evidence="7">
    <location>
        <position position="118"/>
    </location>
    <ligand>
        <name>substrate</name>
    </ligand>
</feature>
<dbReference type="HAMAP" id="MF_00145">
    <property type="entry name" value="Phosphoglyc_kinase"/>
    <property type="match status" value="1"/>
</dbReference>
<dbReference type="GO" id="GO:0004618">
    <property type="term" value="F:phosphoglycerate kinase activity"/>
    <property type="evidence" value="ECO:0007669"/>
    <property type="project" value="UniProtKB-UniRule"/>
</dbReference>
<dbReference type="SUPFAM" id="SSF53748">
    <property type="entry name" value="Phosphoglycerate kinase"/>
    <property type="match status" value="1"/>
</dbReference>
<dbReference type="Proteomes" id="UP000178599">
    <property type="component" value="Unassembled WGS sequence"/>
</dbReference>
<evidence type="ECO:0000256" key="3">
    <source>
        <dbReference type="ARBA" id="ARBA00022679"/>
    </source>
</evidence>
<dbReference type="GO" id="GO:0006096">
    <property type="term" value="P:glycolytic process"/>
    <property type="evidence" value="ECO:0007669"/>
    <property type="project" value="UniProtKB-UniRule"/>
</dbReference>
<dbReference type="EC" id="2.7.2.3" evidence="2 7"/>
<evidence type="ECO:0000256" key="4">
    <source>
        <dbReference type="ARBA" id="ARBA00022741"/>
    </source>
</evidence>
<proteinExistence type="inferred from homology"/>
<comment type="catalytic activity">
    <reaction evidence="1 7 10">
        <text>(2R)-3-phosphoglycerate + ATP = (2R)-3-phospho-glyceroyl phosphate + ADP</text>
        <dbReference type="Rhea" id="RHEA:14801"/>
        <dbReference type="ChEBI" id="CHEBI:30616"/>
        <dbReference type="ChEBI" id="CHEBI:57604"/>
        <dbReference type="ChEBI" id="CHEBI:58272"/>
        <dbReference type="ChEBI" id="CHEBI:456216"/>
        <dbReference type="EC" id="2.7.2.3"/>
    </reaction>
</comment>
<keyword evidence="7" id="KW-0963">Cytoplasm</keyword>
<feature type="binding site" evidence="7">
    <location>
        <position position="31"/>
    </location>
    <ligand>
        <name>substrate</name>
    </ligand>
</feature>
<feature type="binding site" evidence="7 8">
    <location>
        <begin position="54"/>
        <end position="57"/>
    </location>
    <ligand>
        <name>substrate</name>
    </ligand>
</feature>
<feature type="binding site" evidence="7 9">
    <location>
        <position position="201"/>
    </location>
    <ligand>
        <name>ATP</name>
        <dbReference type="ChEBI" id="CHEBI:30616"/>
    </ligand>
</feature>
<name>A0A1G2CLH1_9BACT</name>
<comment type="caution">
    <text evidence="7">Lacks conserved residue(s) required for the propagation of feature annotation.</text>
</comment>
<feature type="binding site" evidence="8">
    <location>
        <position position="118"/>
    </location>
    <ligand>
        <name>(2R)-3-phosphoglycerate</name>
        <dbReference type="ChEBI" id="CHEBI:58272"/>
    </ligand>
</feature>
<dbReference type="InterPro" id="IPR001576">
    <property type="entry name" value="Phosphoglycerate_kinase"/>
</dbReference>
<dbReference type="PRINTS" id="PR00477">
    <property type="entry name" value="PHGLYCKINASE"/>
</dbReference>
<feature type="binding site" evidence="7 9">
    <location>
        <position position="299"/>
    </location>
    <ligand>
        <name>ATP</name>
        <dbReference type="ChEBI" id="CHEBI:30616"/>
    </ligand>
</feature>
<keyword evidence="5 7" id="KW-0418">Kinase</keyword>
<comment type="subunit">
    <text evidence="7">Monomer.</text>
</comment>
<dbReference type="GO" id="GO:0005524">
    <property type="term" value="F:ATP binding"/>
    <property type="evidence" value="ECO:0007669"/>
    <property type="project" value="UniProtKB-KW"/>
</dbReference>
<evidence type="ECO:0000256" key="5">
    <source>
        <dbReference type="ARBA" id="ARBA00022777"/>
    </source>
</evidence>
<comment type="similarity">
    <text evidence="7 10">Belongs to the phosphoglycerate kinase family.</text>
</comment>
<dbReference type="Gene3D" id="3.40.50.1260">
    <property type="entry name" value="Phosphoglycerate kinase, N-terminal domain"/>
    <property type="match status" value="3"/>
</dbReference>
<reference evidence="11 12" key="1">
    <citation type="journal article" date="2016" name="Nat. Commun.">
        <title>Thousands of microbial genomes shed light on interconnected biogeochemical processes in an aquifer system.</title>
        <authorList>
            <person name="Anantharaman K."/>
            <person name="Brown C.T."/>
            <person name="Hug L.A."/>
            <person name="Sharon I."/>
            <person name="Castelle C.J."/>
            <person name="Probst A.J."/>
            <person name="Thomas B.C."/>
            <person name="Singh A."/>
            <person name="Wilkins M.J."/>
            <person name="Karaoz U."/>
            <person name="Brodie E.L."/>
            <person name="Williams K.H."/>
            <person name="Hubbard S.S."/>
            <person name="Banfield J.F."/>
        </authorList>
    </citation>
    <scope>NUCLEOTIDE SEQUENCE [LARGE SCALE GENOMIC DNA]</scope>
</reference>
<keyword evidence="7" id="KW-0324">Glycolysis</keyword>
<evidence type="ECO:0000313" key="11">
    <source>
        <dbReference type="EMBL" id="OGZ02087.1"/>
    </source>
</evidence>
<keyword evidence="3 7" id="KW-0808">Transferase</keyword>
<dbReference type="InterPro" id="IPR015824">
    <property type="entry name" value="Phosphoglycerate_kinase_N"/>
</dbReference>
<dbReference type="AlphaFoldDB" id="A0A1G2CLH1"/>
<evidence type="ECO:0000256" key="6">
    <source>
        <dbReference type="ARBA" id="ARBA00022840"/>
    </source>
</evidence>
<dbReference type="InterPro" id="IPR036043">
    <property type="entry name" value="Phosphoglycerate_kinase_sf"/>
</dbReference>
<accession>A0A1G2CLH1</accession>
<keyword evidence="6 7" id="KW-0067">ATP-binding</keyword>
<sequence length="371" mass="40997">MLLNFLSKTNPDKLKGVAILRLDFNSEGDWRLKRSLPTLKFLQKHAAKIVILSHKGRPTPSLLPLKENAKFSLKKDANKLSKFLNYPVNFINCSRISEAGNEIRNSKENSVFVLENVRFLEGEAENNLSLSEHLASLGDYFVNDAFAVSHRANASVVGITKFLPSYAGFEMEEELKNLSHIMEKPAHPFVMVFGGGKATDKLPIILNFRNKADFFLLGGALANTMLYLKGEKMGNSLIEKEIDGALPNLLKMKNVVLPFDFRKKGKAILDIGPKTEKLFSSYIKKAKTIVWNGPLGAFEKKGFEKGTKAIIKAIASSRAFSLVGGGETIVLLEKMKLEKKISFISTGGGAMLEFLSGCKLPGLKALEKSKK</sequence>
<feature type="binding site" evidence="7">
    <location>
        <begin position="325"/>
        <end position="328"/>
    </location>
    <ligand>
        <name>ATP</name>
        <dbReference type="ChEBI" id="CHEBI:30616"/>
    </ligand>
</feature>
<feature type="binding site" evidence="7 8">
    <location>
        <begin position="23"/>
        <end position="25"/>
    </location>
    <ligand>
        <name>substrate</name>
    </ligand>
</feature>
<comment type="pathway">
    <text evidence="7">Carbohydrate degradation; glycolysis; pyruvate from D-glyceraldehyde 3-phosphate: step 2/5.</text>
</comment>
<evidence type="ECO:0000256" key="2">
    <source>
        <dbReference type="ARBA" id="ARBA00013061"/>
    </source>
</evidence>
<dbReference type="GO" id="GO:0006094">
    <property type="term" value="P:gluconeogenesis"/>
    <property type="evidence" value="ECO:0007669"/>
    <property type="project" value="TreeGrafter"/>
</dbReference>
<evidence type="ECO:0000256" key="8">
    <source>
        <dbReference type="PIRSR" id="PIRSR000724-1"/>
    </source>
</evidence>
<evidence type="ECO:0000256" key="7">
    <source>
        <dbReference type="HAMAP-Rule" id="MF_00145"/>
    </source>
</evidence>
<feature type="binding site" evidence="7">
    <location>
        <position position="151"/>
    </location>
    <ligand>
        <name>substrate</name>
    </ligand>
</feature>
<dbReference type="GO" id="GO:0005829">
    <property type="term" value="C:cytosol"/>
    <property type="evidence" value="ECO:0007669"/>
    <property type="project" value="TreeGrafter"/>
</dbReference>
<protein>
    <recommendedName>
        <fullName evidence="2 7">Phosphoglycerate kinase</fullName>
        <ecNumber evidence="2 7">2.7.2.3</ecNumber>
    </recommendedName>
</protein>
<evidence type="ECO:0000256" key="1">
    <source>
        <dbReference type="ARBA" id="ARBA00000642"/>
    </source>
</evidence>
<comment type="caution">
    <text evidence="11">The sequence shown here is derived from an EMBL/GenBank/DDBJ whole genome shotgun (WGS) entry which is preliminary data.</text>
</comment>
<gene>
    <name evidence="7" type="primary">pgk</name>
    <name evidence="11" type="ORF">A2390_00440</name>
</gene>
<dbReference type="Pfam" id="PF00162">
    <property type="entry name" value="PGK"/>
    <property type="match status" value="1"/>
</dbReference>
<evidence type="ECO:0000256" key="9">
    <source>
        <dbReference type="PIRSR" id="PIRSR000724-2"/>
    </source>
</evidence>
<dbReference type="PANTHER" id="PTHR11406:SF23">
    <property type="entry name" value="PHOSPHOGLYCERATE KINASE 1, CHLOROPLASTIC-RELATED"/>
    <property type="match status" value="1"/>
</dbReference>
<feature type="binding site" evidence="8">
    <location>
        <position position="31"/>
    </location>
    <ligand>
        <name>(2R)-3-phosphoglycerate</name>
        <dbReference type="ChEBI" id="CHEBI:58272"/>
    </ligand>
</feature>
<evidence type="ECO:0000313" key="12">
    <source>
        <dbReference type="Proteomes" id="UP000178599"/>
    </source>
</evidence>
<dbReference type="UniPathway" id="UPA00109">
    <property type="reaction ID" value="UER00185"/>
</dbReference>
<dbReference type="PIRSF" id="PIRSF000724">
    <property type="entry name" value="Pgk"/>
    <property type="match status" value="1"/>
</dbReference>
<feature type="binding site" evidence="8">
    <location>
        <position position="151"/>
    </location>
    <ligand>
        <name>(2R)-3-phosphoglycerate</name>
        <dbReference type="ChEBI" id="CHEBI:58272"/>
    </ligand>
</feature>
<dbReference type="GO" id="GO:0043531">
    <property type="term" value="F:ADP binding"/>
    <property type="evidence" value="ECO:0007669"/>
    <property type="project" value="TreeGrafter"/>
</dbReference>
<keyword evidence="4 7" id="KW-0547">Nucleotide-binding</keyword>
<dbReference type="EMBL" id="MHLE01000043">
    <property type="protein sequence ID" value="OGZ02087.1"/>
    <property type="molecule type" value="Genomic_DNA"/>
</dbReference>
<dbReference type="PANTHER" id="PTHR11406">
    <property type="entry name" value="PHOSPHOGLYCERATE KINASE"/>
    <property type="match status" value="1"/>
</dbReference>
<organism evidence="11 12">
    <name type="scientific">Candidatus Liptonbacteria bacterium RIFOXYB1_FULL_36_10</name>
    <dbReference type="NCBI Taxonomy" id="1798654"/>
    <lineage>
        <taxon>Bacteria</taxon>
        <taxon>Candidatus Liptoniibacteriota</taxon>
    </lineage>
</organism>